<evidence type="ECO:0000313" key="2">
    <source>
        <dbReference type="EMBL" id="MWK60318.1"/>
    </source>
</evidence>
<dbReference type="InterPro" id="IPR005801">
    <property type="entry name" value="ADC_synthase"/>
</dbReference>
<keyword evidence="2" id="KW-0032">Aminotransferase</keyword>
<dbReference type="GO" id="GO:0000162">
    <property type="term" value="P:L-tryptophan biosynthetic process"/>
    <property type="evidence" value="ECO:0007669"/>
    <property type="project" value="TreeGrafter"/>
</dbReference>
<evidence type="ECO:0000259" key="1">
    <source>
        <dbReference type="Pfam" id="PF04715"/>
    </source>
</evidence>
<feature type="domain" description="Anthranilate synthase component I N-terminal" evidence="1">
    <location>
        <begin position="9"/>
        <end position="84"/>
    </location>
</feature>
<dbReference type="PANTHER" id="PTHR11236">
    <property type="entry name" value="AMINOBENZOATE/ANTHRANILATE SYNTHASE"/>
    <property type="match status" value="1"/>
</dbReference>
<reference evidence="2 3" key="1">
    <citation type="submission" date="2019-12" db="EMBL/GenBank/DDBJ databases">
        <title>Draft genome sequence of Pseudomonas otitidis recovered from a chicken carcass.</title>
        <authorList>
            <person name="Vieira T.R."/>
            <person name="Oliviera E.F.C."/>
            <person name="Silva N.M.V."/>
            <person name="Sambrano G.E."/>
            <person name="Cibulski S.P."/>
            <person name="Cardoso M.R.I."/>
        </authorList>
    </citation>
    <scope>NUCLEOTIDE SEQUENCE [LARGE SCALE GENOMIC DNA]</scope>
    <source>
        <strain evidence="2 3">25_K</strain>
    </source>
</reference>
<comment type="caution">
    <text evidence="2">The sequence shown here is derived from an EMBL/GenBank/DDBJ whole genome shotgun (WGS) entry which is preliminary data.</text>
</comment>
<gene>
    <name evidence="2" type="primary">pabB</name>
    <name evidence="2" type="ORF">GO594_30530</name>
</gene>
<dbReference type="EC" id="2.6.1.85" evidence="2"/>
<dbReference type="PANTHER" id="PTHR11236:SF50">
    <property type="entry name" value="AMINODEOXYCHORISMATE SYNTHASE COMPONENT 1"/>
    <property type="match status" value="1"/>
</dbReference>
<protein>
    <submittedName>
        <fullName evidence="2">Aminodeoxychorismate synthase component I</fullName>
        <ecNumber evidence="2">2.6.1.85</ecNumber>
    </submittedName>
</protein>
<organism evidence="2 3">
    <name type="scientific">Metapseudomonas otitidis</name>
    <dbReference type="NCBI Taxonomy" id="319939"/>
    <lineage>
        <taxon>Bacteria</taxon>
        <taxon>Pseudomonadati</taxon>
        <taxon>Pseudomonadota</taxon>
        <taxon>Gammaproteobacteria</taxon>
        <taxon>Pseudomonadales</taxon>
        <taxon>Pseudomonadaceae</taxon>
        <taxon>Metapseudomonas</taxon>
    </lineage>
</organism>
<evidence type="ECO:0000313" key="3">
    <source>
        <dbReference type="Proteomes" id="UP000461288"/>
    </source>
</evidence>
<keyword evidence="2" id="KW-0808">Transferase</keyword>
<dbReference type="SUPFAM" id="SSF56322">
    <property type="entry name" value="ADC synthase"/>
    <property type="match status" value="1"/>
</dbReference>
<accession>A0A7X3KYM5</accession>
<dbReference type="InterPro" id="IPR006805">
    <property type="entry name" value="Anth_synth_I_N"/>
</dbReference>
<feature type="non-terminal residue" evidence="2">
    <location>
        <position position="1"/>
    </location>
</feature>
<dbReference type="AlphaFoldDB" id="A0A7X3KYM5"/>
<proteinExistence type="predicted"/>
<dbReference type="GO" id="GO:0046820">
    <property type="term" value="F:4-amino-4-deoxychorismate synthase activity"/>
    <property type="evidence" value="ECO:0007669"/>
    <property type="project" value="UniProtKB-EC"/>
</dbReference>
<dbReference type="InterPro" id="IPR019999">
    <property type="entry name" value="Anth_synth_I-like"/>
</dbReference>
<dbReference type="Pfam" id="PF04715">
    <property type="entry name" value="Anth_synt_I_N"/>
    <property type="match status" value="1"/>
</dbReference>
<dbReference type="Proteomes" id="UP000461288">
    <property type="component" value="Unassembled WGS sequence"/>
</dbReference>
<feature type="non-terminal residue" evidence="2">
    <location>
        <position position="129"/>
    </location>
</feature>
<dbReference type="EMBL" id="WTFN01000277">
    <property type="protein sequence ID" value="MWK60318.1"/>
    <property type="molecule type" value="Genomic_DNA"/>
</dbReference>
<name>A0A7X3KYM5_9GAMM</name>
<dbReference type="Gene3D" id="3.60.120.10">
    <property type="entry name" value="Anthranilate synthase"/>
    <property type="match status" value="1"/>
</dbReference>
<sequence length="129" mass="14688">ARTTTVTLDDPLHVLQTQLEALPFHPQPDPDLPFQGGALGLFGYDLGRRFEILPDTAARDIALPDMAIGLYDWALIVDHQKQVVSLISYHDADARYRWLTSQRAPTRTPFRLTSAWQSNMTRCEYGEKF</sequence>